<dbReference type="AlphaFoldDB" id="A0A2N3YGP7"/>
<evidence type="ECO:0000313" key="1">
    <source>
        <dbReference type="EMBL" id="PKW26027.1"/>
    </source>
</evidence>
<dbReference type="Proteomes" id="UP000233781">
    <property type="component" value="Unassembled WGS sequence"/>
</dbReference>
<sequence>MKAALGPLVLLALPGVIYLAGFSALNWACGGGTPRLVRWLRERLGPSLARWWAPRSGAVVDALERVGMATRRRDEPVPPVLLSLELRRLGYEVRRIEGDHQPHRAARLAAAFAAYDHVLVQLCTHAEVPTPIGLLPLDPRDRLDLEADLVASGLDW</sequence>
<protein>
    <submittedName>
        <fullName evidence="1">Uncharacterized protein</fullName>
    </submittedName>
</protein>
<dbReference type="RefSeq" id="WP_101394661.1">
    <property type="nucleotide sequence ID" value="NZ_PJNE01000001.1"/>
</dbReference>
<keyword evidence="2" id="KW-1185">Reference proteome</keyword>
<name>A0A2N3YGP7_9MICO</name>
<dbReference type="OrthoDB" id="4869332at2"/>
<comment type="caution">
    <text evidence="1">The sequence shown here is derived from an EMBL/GenBank/DDBJ whole genome shotgun (WGS) entry which is preliminary data.</text>
</comment>
<organism evidence="1 2">
    <name type="scientific">Phycicoccus duodecadis</name>
    <dbReference type="NCBI Taxonomy" id="173053"/>
    <lineage>
        <taxon>Bacteria</taxon>
        <taxon>Bacillati</taxon>
        <taxon>Actinomycetota</taxon>
        <taxon>Actinomycetes</taxon>
        <taxon>Micrococcales</taxon>
        <taxon>Intrasporangiaceae</taxon>
        <taxon>Phycicoccus</taxon>
    </lineage>
</organism>
<proteinExistence type="predicted"/>
<dbReference type="EMBL" id="PJNE01000001">
    <property type="protein sequence ID" value="PKW26027.1"/>
    <property type="molecule type" value="Genomic_DNA"/>
</dbReference>
<reference evidence="1 2" key="1">
    <citation type="submission" date="2017-12" db="EMBL/GenBank/DDBJ databases">
        <title>Sequencing the genomes of 1000 Actinobacteria strains.</title>
        <authorList>
            <person name="Klenk H.-P."/>
        </authorList>
    </citation>
    <scope>NUCLEOTIDE SEQUENCE [LARGE SCALE GENOMIC DNA]</scope>
    <source>
        <strain evidence="1 2">DSM 12806</strain>
    </source>
</reference>
<accession>A0A2N3YGP7</accession>
<evidence type="ECO:0000313" key="2">
    <source>
        <dbReference type="Proteomes" id="UP000233781"/>
    </source>
</evidence>
<gene>
    <name evidence="1" type="ORF">ATL31_0831</name>
</gene>